<name>A0A3A9KNE3_9BACI</name>
<keyword evidence="2" id="KW-1185">Reference proteome</keyword>
<dbReference type="InterPro" id="IPR036102">
    <property type="entry name" value="OsmC/Ohrsf"/>
</dbReference>
<dbReference type="OrthoDB" id="13625at2"/>
<dbReference type="InterPro" id="IPR003718">
    <property type="entry name" value="OsmC/Ohr_fam"/>
</dbReference>
<dbReference type="Proteomes" id="UP000281498">
    <property type="component" value="Unassembled WGS sequence"/>
</dbReference>
<protein>
    <submittedName>
        <fullName evidence="1">Osmotically inducible protein C</fullName>
    </submittedName>
</protein>
<evidence type="ECO:0000313" key="1">
    <source>
        <dbReference type="EMBL" id="RKL66256.1"/>
    </source>
</evidence>
<dbReference type="PANTHER" id="PTHR34352">
    <property type="entry name" value="PROTEIN YHFA"/>
    <property type="match status" value="1"/>
</dbReference>
<comment type="caution">
    <text evidence="1">The sequence shown here is derived from an EMBL/GenBank/DDBJ whole genome shotgun (WGS) entry which is preliminary data.</text>
</comment>
<dbReference type="AlphaFoldDB" id="A0A3A9KNE3"/>
<evidence type="ECO:0000313" key="2">
    <source>
        <dbReference type="Proteomes" id="UP000281498"/>
    </source>
</evidence>
<accession>A0A3A9KNE3</accession>
<dbReference type="Gene3D" id="3.30.300.20">
    <property type="match status" value="1"/>
</dbReference>
<reference evidence="1 2" key="1">
    <citation type="submission" date="2017-10" db="EMBL/GenBank/DDBJ databases">
        <title>Bacillus sp. nov., a halophilic bacterium isolated from a Keqin Lake.</title>
        <authorList>
            <person name="Wang H."/>
        </authorList>
    </citation>
    <scope>NUCLEOTIDE SEQUENCE [LARGE SCALE GENOMIC DNA]</scope>
    <source>
        <strain evidence="1 2">KCTC 13187</strain>
    </source>
</reference>
<sequence length="128" mass="14518">MKFNYADEAFETEFEFGKLTISGDEEKGFRPFQLMVSSIAVCGGSVLRKVLVKQRMEVSGLQIEAEVTRDPERANRLTEIRLHYIIEGEQLVESKVAKAVELASKNCPMAQTVIDCVNIEETFEIRKN</sequence>
<dbReference type="RefSeq" id="WP_110937702.1">
    <property type="nucleotide sequence ID" value="NZ_KZ614146.1"/>
</dbReference>
<dbReference type="PANTHER" id="PTHR34352:SF1">
    <property type="entry name" value="PROTEIN YHFA"/>
    <property type="match status" value="1"/>
</dbReference>
<organism evidence="1 2">
    <name type="scientific">Salipaludibacillus neizhouensis</name>
    <dbReference type="NCBI Taxonomy" id="885475"/>
    <lineage>
        <taxon>Bacteria</taxon>
        <taxon>Bacillati</taxon>
        <taxon>Bacillota</taxon>
        <taxon>Bacilli</taxon>
        <taxon>Bacillales</taxon>
        <taxon>Bacillaceae</taxon>
    </lineage>
</organism>
<proteinExistence type="predicted"/>
<dbReference type="EMBL" id="PDOE01000008">
    <property type="protein sequence ID" value="RKL66256.1"/>
    <property type="molecule type" value="Genomic_DNA"/>
</dbReference>
<dbReference type="Pfam" id="PF02566">
    <property type="entry name" value="OsmC"/>
    <property type="match status" value="1"/>
</dbReference>
<gene>
    <name evidence="1" type="ORF">CR203_16510</name>
</gene>
<dbReference type="InterPro" id="IPR015946">
    <property type="entry name" value="KH_dom-like_a/b"/>
</dbReference>
<dbReference type="SUPFAM" id="SSF82784">
    <property type="entry name" value="OsmC-like"/>
    <property type="match status" value="1"/>
</dbReference>